<accession>A0A7G5C0M6</accession>
<feature type="chain" id="PRO_5028804394" evidence="1">
    <location>
        <begin position="26"/>
        <end position="402"/>
    </location>
</feature>
<evidence type="ECO:0000313" key="3">
    <source>
        <dbReference type="EMBL" id="QMV42760.1"/>
    </source>
</evidence>
<keyword evidence="1" id="KW-0732">Signal</keyword>
<name>A0A7G5C0M6_9BACL</name>
<dbReference type="AlphaFoldDB" id="A0A7G5C0M6"/>
<dbReference type="KEGG" id="cchl:FPL14_17365"/>
<dbReference type="EMBL" id="CP041969">
    <property type="protein sequence ID" value="QMV42760.1"/>
    <property type="molecule type" value="Genomic_DNA"/>
</dbReference>
<feature type="signal peptide" evidence="1">
    <location>
        <begin position="1"/>
        <end position="25"/>
    </location>
</feature>
<dbReference type="Proteomes" id="UP000515679">
    <property type="component" value="Chromosome"/>
</dbReference>
<dbReference type="InterPro" id="IPR012854">
    <property type="entry name" value="Cu_amine_oxidase-like_N"/>
</dbReference>
<sequence>MRKIIVLYAFLIAAVIVLSAGPASATESAKTRITINDVSLEGSEVIAVNGVTLVSFRALLDAFGGKIGNDGETGAVTGRLNGKTIRIRADEALFEYEDQVYDFPIPVKAVKGRLYVPVRALGAALGYHLSYDSSNRAFRLTKYGLGQDGYVRELLEAYYRGTRQPLSDLVTLDNPDRIYLEASSSRKKIPNRSFEFWMGDIVYLSDKGAVVTAGFRSETQAVSSSVERRFFLRREQGQWKIANAEWVHFTQDLPKDADESAKQQLATRQTETQQVVRDLETYYKAMNEENLEQAMKSLSPYFVEEWEKATITDETYGSFLQELFEGDYSDRVEKLLDARVLYLDDSIAAVHARILYSEENNNPNLKESERSYTQEYELLVEMDLTPEGRWTFYRDWDLNGDY</sequence>
<protein>
    <submittedName>
        <fullName evidence="3">Copper amine oxidase N-terminal domain-containing protein</fullName>
    </submittedName>
</protein>
<evidence type="ECO:0000313" key="4">
    <source>
        <dbReference type="Proteomes" id="UP000515679"/>
    </source>
</evidence>
<dbReference type="InterPro" id="IPR036582">
    <property type="entry name" value="Mao_N_sf"/>
</dbReference>
<dbReference type="SUPFAM" id="SSF55383">
    <property type="entry name" value="Copper amine oxidase, domain N"/>
    <property type="match status" value="1"/>
</dbReference>
<reference evidence="3 4" key="1">
    <citation type="submission" date="2019-07" db="EMBL/GenBank/DDBJ databases">
        <authorList>
            <person name="Kim J.K."/>
            <person name="Cheong H.-M."/>
            <person name="Choi Y."/>
            <person name="Hwang K.J."/>
            <person name="Lee S."/>
            <person name="Choi C."/>
        </authorList>
    </citation>
    <scope>NUCLEOTIDE SEQUENCE [LARGE SCALE GENOMIC DNA]</scope>
    <source>
        <strain evidence="3 4">KS 22</strain>
    </source>
</reference>
<proteinExistence type="predicted"/>
<keyword evidence="4" id="KW-1185">Reference proteome</keyword>
<gene>
    <name evidence="3" type="ORF">FPL14_17365</name>
</gene>
<organism evidence="3 4">
    <name type="scientific">Cohnella cholangitidis</name>
    <dbReference type="NCBI Taxonomy" id="2598458"/>
    <lineage>
        <taxon>Bacteria</taxon>
        <taxon>Bacillati</taxon>
        <taxon>Bacillota</taxon>
        <taxon>Bacilli</taxon>
        <taxon>Bacillales</taxon>
        <taxon>Paenibacillaceae</taxon>
        <taxon>Cohnella</taxon>
    </lineage>
</organism>
<dbReference type="Pfam" id="PF07833">
    <property type="entry name" value="Cu_amine_oxidN1"/>
    <property type="match status" value="1"/>
</dbReference>
<dbReference type="Gene3D" id="3.30.457.10">
    <property type="entry name" value="Copper amine oxidase-like, N-terminal domain"/>
    <property type="match status" value="1"/>
</dbReference>
<feature type="domain" description="Copper amine oxidase-like N-terminal" evidence="2">
    <location>
        <begin position="41"/>
        <end position="137"/>
    </location>
</feature>
<evidence type="ECO:0000256" key="1">
    <source>
        <dbReference type="SAM" id="SignalP"/>
    </source>
</evidence>
<evidence type="ECO:0000259" key="2">
    <source>
        <dbReference type="Pfam" id="PF07833"/>
    </source>
</evidence>
<dbReference type="RefSeq" id="WP_182298987.1">
    <property type="nucleotide sequence ID" value="NZ_CP041969.1"/>
</dbReference>